<dbReference type="InterPro" id="IPR029044">
    <property type="entry name" value="Nucleotide-diphossugar_trans"/>
</dbReference>
<sequence>MQNFAPIALFVYNRPDHARRTLASLQKNLLADESRLFIFSDGARQGQEENVRAVRELIRNAEGFKSVEVIEREHNYGLANSVIDGVSRLTREYGKVIVIEDDVISSPYMLEFFNDGLQRYERQEKVMHITAFMYPIKTNDLPESFFLRIASSQAWATWDRAWKYFEPDIDKLMSSFTPQTKFQFEVEGAMNFWKHLREFKAGKNNSWAIRWYASVFLQNGLSLNPAVSMIDNIGHDGSGVHSGVSTIYKGNINKTRVTQFPVELKEDKNALIAVKDFLKHRKGSLMRRGVRYINNILVRLQKGTLFQKT</sequence>
<evidence type="ECO:0000313" key="2">
    <source>
        <dbReference type="EMBL" id="KAA8481646.1"/>
    </source>
</evidence>
<dbReference type="EMBL" id="VWNE01000022">
    <property type="protein sequence ID" value="KAA8481646.1"/>
    <property type="molecule type" value="Genomic_DNA"/>
</dbReference>
<dbReference type="GO" id="GO:0016740">
    <property type="term" value="F:transferase activity"/>
    <property type="evidence" value="ECO:0007669"/>
    <property type="project" value="UniProtKB-KW"/>
</dbReference>
<keyword evidence="3" id="KW-1185">Reference proteome</keyword>
<dbReference type="AlphaFoldDB" id="A0A5M9H3Z3"/>
<organism evidence="2 3">
    <name type="scientific">Arcticibacter tournemirensis</name>
    <dbReference type="NCBI Taxonomy" id="699437"/>
    <lineage>
        <taxon>Bacteria</taxon>
        <taxon>Pseudomonadati</taxon>
        <taxon>Bacteroidota</taxon>
        <taxon>Sphingobacteriia</taxon>
        <taxon>Sphingobacteriales</taxon>
        <taxon>Sphingobacteriaceae</taxon>
        <taxon>Arcticibacter</taxon>
    </lineage>
</organism>
<evidence type="ECO:0000313" key="3">
    <source>
        <dbReference type="Proteomes" id="UP000322918"/>
    </source>
</evidence>
<dbReference type="Gene3D" id="3.90.550.10">
    <property type="entry name" value="Spore Coat Polysaccharide Biosynthesis Protein SpsA, Chain A"/>
    <property type="match status" value="1"/>
</dbReference>
<dbReference type="Pfam" id="PF00535">
    <property type="entry name" value="Glycos_transf_2"/>
    <property type="match status" value="1"/>
</dbReference>
<gene>
    <name evidence="2" type="ORF">F1649_14000</name>
</gene>
<keyword evidence="2" id="KW-0808">Transferase</keyword>
<feature type="domain" description="Glycosyltransferase 2-like" evidence="1">
    <location>
        <begin position="10"/>
        <end position="111"/>
    </location>
</feature>
<dbReference type="OrthoDB" id="9785375at2"/>
<dbReference type="SUPFAM" id="SSF53448">
    <property type="entry name" value="Nucleotide-diphospho-sugar transferases"/>
    <property type="match status" value="1"/>
</dbReference>
<dbReference type="RefSeq" id="WP_141813697.1">
    <property type="nucleotide sequence ID" value="NZ_VFPL01000001.1"/>
</dbReference>
<proteinExistence type="predicted"/>
<protein>
    <submittedName>
        <fullName evidence="2">Glycosyltransferase family 2 protein</fullName>
    </submittedName>
</protein>
<dbReference type="InterPro" id="IPR001173">
    <property type="entry name" value="Glyco_trans_2-like"/>
</dbReference>
<evidence type="ECO:0000259" key="1">
    <source>
        <dbReference type="Pfam" id="PF00535"/>
    </source>
</evidence>
<reference evidence="2 3" key="1">
    <citation type="submission" date="2019-09" db="EMBL/GenBank/DDBJ databases">
        <title>Pararcticibacter amylolyticus gen. nov., sp. nov., isolated from a rottenly hemp rope, and reclassification of Pedobacter tournemirensis as Pararcticibacter tournemirensis comb. nov.</title>
        <authorList>
            <person name="Cai Y."/>
        </authorList>
    </citation>
    <scope>NUCLEOTIDE SEQUENCE [LARGE SCALE GENOMIC DNA]</scope>
    <source>
        <strain evidence="2 3">TF5-37.2-LB10</strain>
    </source>
</reference>
<comment type="caution">
    <text evidence="2">The sequence shown here is derived from an EMBL/GenBank/DDBJ whole genome shotgun (WGS) entry which is preliminary data.</text>
</comment>
<name>A0A5M9H3Z3_9SPHI</name>
<accession>A0A5M9H3Z3</accession>
<dbReference type="Proteomes" id="UP000322918">
    <property type="component" value="Unassembled WGS sequence"/>
</dbReference>